<evidence type="ECO:0000313" key="1">
    <source>
        <dbReference type="EMBL" id="QFZ21706.1"/>
    </source>
</evidence>
<dbReference type="KEGG" id="ssyi:EKG83_33750"/>
<evidence type="ECO:0000313" key="2">
    <source>
        <dbReference type="Proteomes" id="UP000325787"/>
    </source>
</evidence>
<dbReference type="RefSeq" id="WP_153278637.1">
    <property type="nucleotide sequence ID" value="NZ_CP034550.1"/>
</dbReference>
<reference evidence="2" key="1">
    <citation type="journal article" date="2021" name="Curr. Microbiol.">
        <title>Complete genome of nocamycin-producing strain Saccharothrix syringae NRRL B-16468 reveals the biosynthetic potential for secondary metabolites.</title>
        <authorList>
            <person name="Mo X."/>
            <person name="Yang S."/>
        </authorList>
    </citation>
    <scope>NUCLEOTIDE SEQUENCE [LARGE SCALE GENOMIC DNA]</scope>
    <source>
        <strain evidence="2">ATCC 51364 / DSM 43886 / JCM 6844 / KCTC 9398 / NBRC 14523 / NRRL B-16468 / INA 2240</strain>
    </source>
</reference>
<dbReference type="EMBL" id="CP034550">
    <property type="protein sequence ID" value="QFZ21706.1"/>
    <property type="molecule type" value="Genomic_DNA"/>
</dbReference>
<sequence length="105" mass="11634">MTSVGHGPVLSGQLSGGAEIYFTWNFTHTGRVRNLTVVPSCLVDAYGSTALAWATVRWRLEEERIGFEGTGQTKTPVFARKVRAWVKNESGQTLNYSVIMSWVDP</sequence>
<accession>A0A5Q0H669</accession>
<gene>
    <name evidence="1" type="ORF">EKG83_33750</name>
</gene>
<protein>
    <submittedName>
        <fullName evidence="1">Uncharacterized protein</fullName>
    </submittedName>
</protein>
<proteinExistence type="predicted"/>
<dbReference type="Proteomes" id="UP000325787">
    <property type="component" value="Chromosome"/>
</dbReference>
<dbReference type="AlphaFoldDB" id="A0A5Q0H669"/>
<name>A0A5Q0H669_SACSY</name>
<organism evidence="1 2">
    <name type="scientific">Saccharothrix syringae</name>
    <name type="common">Nocardiopsis syringae</name>
    <dbReference type="NCBI Taxonomy" id="103733"/>
    <lineage>
        <taxon>Bacteria</taxon>
        <taxon>Bacillati</taxon>
        <taxon>Actinomycetota</taxon>
        <taxon>Actinomycetes</taxon>
        <taxon>Pseudonocardiales</taxon>
        <taxon>Pseudonocardiaceae</taxon>
        <taxon>Saccharothrix</taxon>
    </lineage>
</organism>
<keyword evidence="2" id="KW-1185">Reference proteome</keyword>